<organism evidence="1 2">
    <name type="scientific">Nocardia ninae NBRC 108245</name>
    <dbReference type="NCBI Taxonomy" id="1210091"/>
    <lineage>
        <taxon>Bacteria</taxon>
        <taxon>Bacillati</taxon>
        <taxon>Actinomycetota</taxon>
        <taxon>Actinomycetes</taxon>
        <taxon>Mycobacteriales</taxon>
        <taxon>Nocardiaceae</taxon>
        <taxon>Nocardia</taxon>
    </lineage>
</organism>
<reference evidence="1 2" key="1">
    <citation type="submission" date="2019-07" db="EMBL/GenBank/DDBJ databases">
        <title>Whole genome shotgun sequence of Nocardia ninae NBRC 108245.</title>
        <authorList>
            <person name="Hosoyama A."/>
            <person name="Uohara A."/>
            <person name="Ohji S."/>
            <person name="Ichikawa N."/>
        </authorList>
    </citation>
    <scope>NUCLEOTIDE SEQUENCE [LARGE SCALE GENOMIC DNA]</scope>
    <source>
        <strain evidence="1 2">NBRC 108245</strain>
    </source>
</reference>
<accession>A0A511MAG7</accession>
<sequence length="203" mass="22266">MRNFFNSPHLDWPQLHGSLHVYVVPSFEFIASVQPVVDAVDAFEGCTAVEPRWQHATVTRIPWWRNEVDQDALDRYAEALSAVAADSSSFAIPMNGPLLHDYGVLVAAPEDTQWKQLYTATRDAAEQVFGTERALPAPPPLPHVSLGYGTAERDSAPLERALAGVETPVSLAVDTLYFLAVDVDVDQGIFTWDVISSHALPAL</sequence>
<evidence type="ECO:0000313" key="2">
    <source>
        <dbReference type="Proteomes" id="UP000321424"/>
    </source>
</evidence>
<dbReference type="Pfam" id="PF13563">
    <property type="entry name" value="2_5_RNA_ligase2"/>
    <property type="match status" value="1"/>
</dbReference>
<name>A0A511MAG7_9NOCA</name>
<dbReference type="RefSeq" id="WP_147129635.1">
    <property type="nucleotide sequence ID" value="NZ_BJXA01000009.1"/>
</dbReference>
<gene>
    <name evidence="1" type="ORF">NN4_20200</name>
</gene>
<dbReference type="SUPFAM" id="SSF55144">
    <property type="entry name" value="LigT-like"/>
    <property type="match status" value="1"/>
</dbReference>
<dbReference type="InterPro" id="IPR009097">
    <property type="entry name" value="Cyclic_Pdiesterase"/>
</dbReference>
<comment type="caution">
    <text evidence="1">The sequence shown here is derived from an EMBL/GenBank/DDBJ whole genome shotgun (WGS) entry which is preliminary data.</text>
</comment>
<dbReference type="AlphaFoldDB" id="A0A511MAG7"/>
<evidence type="ECO:0000313" key="1">
    <source>
        <dbReference type="EMBL" id="GEM37501.1"/>
    </source>
</evidence>
<proteinExistence type="predicted"/>
<dbReference type="Gene3D" id="3.90.1140.10">
    <property type="entry name" value="Cyclic phosphodiesterase"/>
    <property type="match status" value="1"/>
</dbReference>
<dbReference type="OrthoDB" id="5193841at2"/>
<evidence type="ECO:0008006" key="3">
    <source>
        <dbReference type="Google" id="ProtNLM"/>
    </source>
</evidence>
<protein>
    <recommendedName>
        <fullName evidence="3">2'-5' RNA ligase</fullName>
    </recommendedName>
</protein>
<dbReference type="Proteomes" id="UP000321424">
    <property type="component" value="Unassembled WGS sequence"/>
</dbReference>
<dbReference type="EMBL" id="BJXA01000009">
    <property type="protein sequence ID" value="GEM37501.1"/>
    <property type="molecule type" value="Genomic_DNA"/>
</dbReference>
<keyword evidence="2" id="KW-1185">Reference proteome</keyword>